<dbReference type="EC" id="2.4.1.25" evidence="4"/>
<dbReference type="EMBL" id="LT605205">
    <property type="protein sequence ID" value="SCD20706.1"/>
    <property type="molecule type" value="Genomic_DNA"/>
</dbReference>
<dbReference type="InterPro" id="IPR013783">
    <property type="entry name" value="Ig-like_fold"/>
</dbReference>
<evidence type="ECO:0000256" key="10">
    <source>
        <dbReference type="ARBA" id="ARBA00031423"/>
    </source>
</evidence>
<dbReference type="AlphaFoldDB" id="A0A1R3SWP8"/>
<dbReference type="SUPFAM" id="SSF51445">
    <property type="entry name" value="(Trans)glycosidases"/>
    <property type="match status" value="1"/>
</dbReference>
<comment type="subcellular location">
    <subcellularLocation>
        <location evidence="2">Cytoplasm</location>
    </subcellularLocation>
</comment>
<gene>
    <name evidence="13" type="ORF">PSM36_1890</name>
</gene>
<dbReference type="GO" id="GO:0005975">
    <property type="term" value="P:carbohydrate metabolic process"/>
    <property type="evidence" value="ECO:0007669"/>
    <property type="project" value="InterPro"/>
</dbReference>
<keyword evidence="9" id="KW-0119">Carbohydrate metabolism</keyword>
<dbReference type="InterPro" id="IPR002044">
    <property type="entry name" value="CBM20"/>
</dbReference>
<dbReference type="InterPro" id="IPR003385">
    <property type="entry name" value="Glyco_hydro_77"/>
</dbReference>
<evidence type="ECO:0000259" key="12">
    <source>
        <dbReference type="PROSITE" id="PS51166"/>
    </source>
</evidence>
<comment type="catalytic activity">
    <reaction evidence="1">
        <text>Transfers a segment of a (1-&gt;4)-alpha-D-glucan to a new position in an acceptor, which may be glucose or a (1-&gt;4)-alpha-D-glucan.</text>
        <dbReference type="EC" id="2.4.1.25"/>
    </reaction>
</comment>
<dbReference type="SMART" id="SM01065">
    <property type="entry name" value="CBM_2"/>
    <property type="match status" value="2"/>
</dbReference>
<dbReference type="GO" id="GO:0005737">
    <property type="term" value="C:cytoplasm"/>
    <property type="evidence" value="ECO:0007669"/>
    <property type="project" value="UniProtKB-SubCell"/>
</dbReference>
<name>A0A1R3SWP8_9BACT</name>
<evidence type="ECO:0000256" key="9">
    <source>
        <dbReference type="ARBA" id="ARBA00023277"/>
    </source>
</evidence>
<dbReference type="GO" id="GO:0004134">
    <property type="term" value="F:4-alpha-glucanotransferase activity"/>
    <property type="evidence" value="ECO:0007669"/>
    <property type="project" value="UniProtKB-EC"/>
</dbReference>
<organism evidence="13 14">
    <name type="scientific">Proteiniphilum saccharofermentans</name>
    <dbReference type="NCBI Taxonomy" id="1642647"/>
    <lineage>
        <taxon>Bacteria</taxon>
        <taxon>Pseudomonadati</taxon>
        <taxon>Bacteroidota</taxon>
        <taxon>Bacteroidia</taxon>
        <taxon>Bacteroidales</taxon>
        <taxon>Dysgonomonadaceae</taxon>
        <taxon>Proteiniphilum</taxon>
    </lineage>
</organism>
<keyword evidence="6" id="KW-0963">Cytoplasm</keyword>
<dbReference type="InterPro" id="IPR017853">
    <property type="entry name" value="GH"/>
</dbReference>
<protein>
    <recommendedName>
        <fullName evidence="5">4-alpha-glucanotransferase</fullName>
        <ecNumber evidence="4">2.4.1.25</ecNumber>
    </recommendedName>
    <alternativeName>
        <fullName evidence="10">Amylomaltase</fullName>
    </alternativeName>
    <alternativeName>
        <fullName evidence="11">Disproportionating enzyme</fullName>
    </alternativeName>
</protein>
<feature type="domain" description="CBM20" evidence="12">
    <location>
        <begin position="1"/>
        <end position="97"/>
    </location>
</feature>
<keyword evidence="7 13" id="KW-0328">Glycosyltransferase</keyword>
<evidence type="ECO:0000313" key="14">
    <source>
        <dbReference type="Proteomes" id="UP000187464"/>
    </source>
</evidence>
<keyword evidence="8 13" id="KW-0808">Transferase</keyword>
<evidence type="ECO:0000256" key="3">
    <source>
        <dbReference type="ARBA" id="ARBA00005684"/>
    </source>
</evidence>
<dbReference type="PANTHER" id="PTHR32518:SF3">
    <property type="entry name" value="4-ALPHA-GLUCANOTRANSFERASE"/>
    <property type="match status" value="1"/>
</dbReference>
<keyword evidence="14" id="KW-1185">Reference proteome</keyword>
<dbReference type="STRING" id="1642647.PSM36_1890"/>
<evidence type="ECO:0000256" key="7">
    <source>
        <dbReference type="ARBA" id="ARBA00022676"/>
    </source>
</evidence>
<dbReference type="PROSITE" id="PS51166">
    <property type="entry name" value="CBM20"/>
    <property type="match status" value="2"/>
</dbReference>
<dbReference type="Gene3D" id="2.60.40.10">
    <property type="entry name" value="Immunoglobulins"/>
    <property type="match status" value="2"/>
</dbReference>
<comment type="similarity">
    <text evidence="3">Belongs to the disproportionating enzyme family.</text>
</comment>
<dbReference type="SUPFAM" id="SSF49452">
    <property type="entry name" value="Starch-binding domain-like"/>
    <property type="match status" value="2"/>
</dbReference>
<evidence type="ECO:0000256" key="11">
    <source>
        <dbReference type="ARBA" id="ARBA00031501"/>
    </source>
</evidence>
<evidence type="ECO:0000256" key="4">
    <source>
        <dbReference type="ARBA" id="ARBA00012560"/>
    </source>
</evidence>
<dbReference type="RefSeq" id="WP_076930674.1">
    <property type="nucleotide sequence ID" value="NZ_LT605205.1"/>
</dbReference>
<evidence type="ECO:0000256" key="5">
    <source>
        <dbReference type="ARBA" id="ARBA00020295"/>
    </source>
</evidence>
<dbReference type="PANTHER" id="PTHR32518">
    <property type="match status" value="1"/>
</dbReference>
<evidence type="ECO:0000256" key="1">
    <source>
        <dbReference type="ARBA" id="ARBA00000439"/>
    </source>
</evidence>
<feature type="domain" description="CBM20" evidence="12">
    <location>
        <begin position="122"/>
        <end position="234"/>
    </location>
</feature>
<dbReference type="InterPro" id="IPR013784">
    <property type="entry name" value="Carb-bd-like_fold"/>
</dbReference>
<dbReference type="Pfam" id="PF02446">
    <property type="entry name" value="Glyco_hydro_77"/>
    <property type="match status" value="1"/>
</dbReference>
<dbReference type="Pfam" id="PF00686">
    <property type="entry name" value="CBM_20"/>
    <property type="match status" value="2"/>
</dbReference>
<dbReference type="Proteomes" id="UP000187464">
    <property type="component" value="Chromosome I"/>
</dbReference>
<reference evidence="13 14" key="1">
    <citation type="submission" date="2016-08" db="EMBL/GenBank/DDBJ databases">
        <authorList>
            <person name="Seilhamer J.J."/>
        </authorList>
    </citation>
    <scope>NUCLEOTIDE SEQUENCE [LARGE SCALE GENOMIC DNA]</scope>
    <source>
        <strain evidence="13">M3/6</strain>
    </source>
</reference>
<proteinExistence type="inferred from homology"/>
<sequence length="889" mass="104216">MAHLIFTMNYHTAWGEQVCLCGNTPELGDLNEDRAITLDADGGNWSAAVDIEEATDIGYYYFIRKGGYTIRREWGNNRKIHITKGRREFIINDLWKNKSYHSYLYSTVFTDTVFRHERKPLPSKYYPHTLLLNVICPYVSGDQSLMITGECQELGVWDLKLAKPLSYIDEGEWQIMLDAKKLPAKSEYKFVIVDKKSGEAVHWEDGINRLLTATAAHRGNTVQVEMGLLFHYQGFTYRGTGTAIPVFSLRTGDSFGVGDFADLRKMVDWAALTRQQLIQLLPVNDTTATKTWRDSYPYSAISAYALHPIYLGCSDYPLKVKKKQNAFLKEAKELNSLPDLDYEKVLSLKTRYSRELFQQEGEEVLVSEGYIAFYKKNESWLFPYMCYCFLRDKYGCADFREWGDYASYNGTALKEMVDTDAEARVETQFWAFLQYLLHQQFSGVKVYANERGVALKGDIPIGISRNSIDAWVAPDLYHMDTQSGAPPDDFSFFGQNWGFPTYNWQMMEKDGYAWWVNRFRKMADYFDAYRIDHILGFFRIWEIPLDAVQGSLGHFRPALPFWIEEINRAGIPFDEERMVQPFIHEHFLADIFGEHTEEVKREYLEITGWQRFKLKSHCNTQRKVKQLFDNKKDEKSRRICDGLMSLCAEVLFVRDPQDHHRYHPRITVQYTHSYRYLDTHVKEAFNRLYDEFYYHRHNYFWREEAMKKLPVLISSTRMMACGEDLGMVPDCVPSVMHELQMLSLEIERMPKDPFATFTDLQRLPYLSVCTTSTHDMSPLRLWWTENRELTQRYYNEVLHHEGVAPAECNITICRQIIERHLRSSAMWVILPLQDWLSIDEKLRNPDIATERINIPANPEHYWRYRMHISLDDLLKETAFNEKVAALSGR</sequence>
<evidence type="ECO:0000256" key="2">
    <source>
        <dbReference type="ARBA" id="ARBA00004496"/>
    </source>
</evidence>
<evidence type="ECO:0000313" key="13">
    <source>
        <dbReference type="EMBL" id="SCD20706.1"/>
    </source>
</evidence>
<evidence type="ECO:0000256" key="6">
    <source>
        <dbReference type="ARBA" id="ARBA00022490"/>
    </source>
</evidence>
<dbReference type="KEGG" id="psac:PSM36_1890"/>
<accession>A0A1R3SWP8</accession>
<dbReference type="GO" id="GO:2001070">
    <property type="term" value="F:starch binding"/>
    <property type="evidence" value="ECO:0007669"/>
    <property type="project" value="InterPro"/>
</dbReference>
<evidence type="ECO:0000256" key="8">
    <source>
        <dbReference type="ARBA" id="ARBA00022679"/>
    </source>
</evidence>
<dbReference type="Gene3D" id="3.20.20.80">
    <property type="entry name" value="Glycosidases"/>
    <property type="match status" value="2"/>
</dbReference>